<keyword evidence="2" id="KW-0238">DNA-binding</keyword>
<dbReference type="EMBL" id="AKBN01000232">
    <property type="protein sequence ID" value="KFA03237.1"/>
    <property type="molecule type" value="Genomic_DNA"/>
</dbReference>
<dbReference type="GO" id="GO:0003700">
    <property type="term" value="F:DNA-binding transcription factor activity"/>
    <property type="evidence" value="ECO:0007669"/>
    <property type="project" value="InterPro"/>
</dbReference>
<dbReference type="SMART" id="SM00342">
    <property type="entry name" value="HTH_ARAC"/>
    <property type="match status" value="1"/>
</dbReference>
<protein>
    <submittedName>
        <fullName evidence="4">AraC family transcriptional regulator</fullName>
    </submittedName>
</protein>
<dbReference type="InterPro" id="IPR050204">
    <property type="entry name" value="AraC_XylS_family_regulators"/>
</dbReference>
<dbReference type="SUPFAM" id="SSF46689">
    <property type="entry name" value="Homeodomain-like"/>
    <property type="match status" value="1"/>
</dbReference>
<evidence type="ECO:0000256" key="2">
    <source>
        <dbReference type="ARBA" id="ARBA00023125"/>
    </source>
</evidence>
<keyword evidence="3" id="KW-0804">Transcription</keyword>
<dbReference type="Gene3D" id="1.10.10.60">
    <property type="entry name" value="Homeodomain-like"/>
    <property type="match status" value="1"/>
</dbReference>
<dbReference type="InterPro" id="IPR009057">
    <property type="entry name" value="Homeodomain-like_sf"/>
</dbReference>
<dbReference type="PROSITE" id="PS01124">
    <property type="entry name" value="HTH_ARAC_FAMILY_2"/>
    <property type="match status" value="1"/>
</dbReference>
<dbReference type="InterPro" id="IPR048210">
    <property type="entry name" value="TagK-like"/>
</dbReference>
<dbReference type="PANTHER" id="PTHR46796">
    <property type="entry name" value="HTH-TYPE TRANSCRIPTIONAL ACTIVATOR RHAS-RELATED"/>
    <property type="match status" value="1"/>
</dbReference>
<evidence type="ECO:0000256" key="3">
    <source>
        <dbReference type="ARBA" id="ARBA00023163"/>
    </source>
</evidence>
<evidence type="ECO:0000313" key="4">
    <source>
        <dbReference type="EMBL" id="KFA03237.1"/>
    </source>
</evidence>
<dbReference type="Pfam" id="PF12833">
    <property type="entry name" value="HTH_18"/>
    <property type="match status" value="1"/>
</dbReference>
<keyword evidence="1" id="KW-0805">Transcription regulation</keyword>
<reference evidence="4" key="1">
    <citation type="submission" date="2012-05" db="EMBL/GenBank/DDBJ databases">
        <authorList>
            <person name="Studholme D.J."/>
            <person name="Wasukira A."/>
            <person name="Grant M."/>
        </authorList>
    </citation>
    <scope>NUCLEOTIDE SEQUENCE [LARGE SCALE GENOMIC DNA]</scope>
    <source>
        <strain evidence="4">NCPPB 890</strain>
    </source>
</reference>
<dbReference type="NCBIfam" id="NF041533">
    <property type="entry name" value="trans_reg_TagK"/>
    <property type="match status" value="1"/>
</dbReference>
<dbReference type="AlphaFoldDB" id="A0A836P4V2"/>
<sequence length="152" mass="17875">MQQGFALSRASLYRLFQSHGGVTSYIREQRLSTANRYLQAYPDCSLTWLLYEMGFASERQFQRAFQQRFGMPPMQWRRQCRAAPHTPTPRRGHYMPMWRFMRELSQNTQRAKVPVRAGMLPLHNASLVHTEALRRLGQPLRARAIELEYADS</sequence>
<proteinExistence type="predicted"/>
<name>A0A836P4V2_XANVA</name>
<accession>A0A836P4V2</accession>
<organism evidence="4">
    <name type="scientific">Xanthomonas vasicola pv. vasculorum NCPPB 890</name>
    <dbReference type="NCBI Taxonomy" id="1184265"/>
    <lineage>
        <taxon>Bacteria</taxon>
        <taxon>Pseudomonadati</taxon>
        <taxon>Pseudomonadota</taxon>
        <taxon>Gammaproteobacteria</taxon>
        <taxon>Lysobacterales</taxon>
        <taxon>Lysobacteraceae</taxon>
        <taxon>Xanthomonas</taxon>
    </lineage>
</organism>
<dbReference type="PANTHER" id="PTHR46796:SF6">
    <property type="entry name" value="ARAC SUBFAMILY"/>
    <property type="match status" value="1"/>
</dbReference>
<gene>
    <name evidence="4" type="ORF">A11K_0104780</name>
</gene>
<evidence type="ECO:0000256" key="1">
    <source>
        <dbReference type="ARBA" id="ARBA00023015"/>
    </source>
</evidence>
<dbReference type="GO" id="GO:0043565">
    <property type="term" value="F:sequence-specific DNA binding"/>
    <property type="evidence" value="ECO:0007669"/>
    <property type="project" value="InterPro"/>
</dbReference>
<comment type="caution">
    <text evidence="4">The sequence shown here is derived from an EMBL/GenBank/DDBJ whole genome shotgun (WGS) entry which is preliminary data.</text>
</comment>
<dbReference type="InterPro" id="IPR018060">
    <property type="entry name" value="HTH_AraC"/>
</dbReference>